<dbReference type="RefSeq" id="WP_275232367.1">
    <property type="nucleotide sequence ID" value="NZ_JARDXE010000017.1"/>
</dbReference>
<evidence type="ECO:0000313" key="3">
    <source>
        <dbReference type="Proteomes" id="UP001217325"/>
    </source>
</evidence>
<feature type="transmembrane region" description="Helical" evidence="1">
    <location>
        <begin position="41"/>
        <end position="59"/>
    </location>
</feature>
<dbReference type="AlphaFoldDB" id="A0AAW6LRX5"/>
<dbReference type="EMBL" id="JARDXE010000017">
    <property type="protein sequence ID" value="MDE8648130.1"/>
    <property type="molecule type" value="Genomic_DNA"/>
</dbReference>
<reference evidence="2" key="1">
    <citation type="submission" date="2023-02" db="EMBL/GenBank/DDBJ databases">
        <title>A novel hydrolase synthesized by Rhodococcus erythropolis HQ is responsible for the detoxification of Zearalenone.</title>
        <authorList>
            <person name="Hu J."/>
            <person name="Xu J."/>
        </authorList>
    </citation>
    <scope>NUCLEOTIDE SEQUENCE</scope>
    <source>
        <strain evidence="2">HQ</strain>
    </source>
</reference>
<keyword evidence="1" id="KW-1133">Transmembrane helix</keyword>
<comment type="caution">
    <text evidence="2">The sequence shown here is derived from an EMBL/GenBank/DDBJ whole genome shotgun (WGS) entry which is preliminary data.</text>
</comment>
<dbReference type="Proteomes" id="UP001217325">
    <property type="component" value="Unassembled WGS sequence"/>
</dbReference>
<protein>
    <recommendedName>
        <fullName evidence="4">DUF1146 domain-containing protein</fullName>
    </recommendedName>
</protein>
<organism evidence="2 3">
    <name type="scientific">Rhodococcus qingshengii</name>
    <dbReference type="NCBI Taxonomy" id="334542"/>
    <lineage>
        <taxon>Bacteria</taxon>
        <taxon>Bacillati</taxon>
        <taxon>Actinomycetota</taxon>
        <taxon>Actinomycetes</taxon>
        <taxon>Mycobacteriales</taxon>
        <taxon>Nocardiaceae</taxon>
        <taxon>Rhodococcus</taxon>
        <taxon>Rhodococcus erythropolis group</taxon>
    </lineage>
</organism>
<keyword evidence="1" id="KW-0472">Membrane</keyword>
<evidence type="ECO:0008006" key="4">
    <source>
        <dbReference type="Google" id="ProtNLM"/>
    </source>
</evidence>
<keyword evidence="1" id="KW-0812">Transmembrane</keyword>
<proteinExistence type="predicted"/>
<sequence length="69" mass="7751">MTVIAILLPIIFYGLAAHWAITNQKGFAGMQFKNLPKWLQVYGRTLLIAIGCLIGYLAIDTLIRFIQLT</sequence>
<name>A0AAW6LRX5_RHOSG</name>
<evidence type="ECO:0000313" key="2">
    <source>
        <dbReference type="EMBL" id="MDE8648130.1"/>
    </source>
</evidence>
<accession>A0AAW6LRX5</accession>
<evidence type="ECO:0000256" key="1">
    <source>
        <dbReference type="SAM" id="Phobius"/>
    </source>
</evidence>
<gene>
    <name evidence="2" type="ORF">PXH69_24490</name>
</gene>